<dbReference type="EMBL" id="JAUPFM010000021">
    <property type="protein sequence ID" value="KAK2816963.1"/>
    <property type="molecule type" value="Genomic_DNA"/>
</dbReference>
<proteinExistence type="predicted"/>
<name>A0AA88IW74_CHASR</name>
<evidence type="ECO:0000313" key="3">
    <source>
        <dbReference type="Proteomes" id="UP001187415"/>
    </source>
</evidence>
<dbReference type="Proteomes" id="UP001187415">
    <property type="component" value="Unassembled WGS sequence"/>
</dbReference>
<dbReference type="AlphaFoldDB" id="A0AA88IW74"/>
<feature type="compositionally biased region" description="Polar residues" evidence="1">
    <location>
        <begin position="1"/>
        <end position="15"/>
    </location>
</feature>
<organism evidence="2 3">
    <name type="scientific">Channa striata</name>
    <name type="common">Snakehead murrel</name>
    <name type="synonym">Ophicephalus striatus</name>
    <dbReference type="NCBI Taxonomy" id="64152"/>
    <lineage>
        <taxon>Eukaryota</taxon>
        <taxon>Metazoa</taxon>
        <taxon>Chordata</taxon>
        <taxon>Craniata</taxon>
        <taxon>Vertebrata</taxon>
        <taxon>Euteleostomi</taxon>
        <taxon>Actinopterygii</taxon>
        <taxon>Neopterygii</taxon>
        <taxon>Teleostei</taxon>
        <taxon>Neoteleostei</taxon>
        <taxon>Acanthomorphata</taxon>
        <taxon>Anabantaria</taxon>
        <taxon>Anabantiformes</taxon>
        <taxon>Channoidei</taxon>
        <taxon>Channidae</taxon>
        <taxon>Channa</taxon>
    </lineage>
</organism>
<protein>
    <submittedName>
        <fullName evidence="2">Uncharacterized protein</fullName>
    </submittedName>
</protein>
<feature type="region of interest" description="Disordered" evidence="1">
    <location>
        <begin position="1"/>
        <end position="21"/>
    </location>
</feature>
<accession>A0AA88IW74</accession>
<gene>
    <name evidence="2" type="ORF">Q5P01_025154</name>
</gene>
<comment type="caution">
    <text evidence="2">The sequence shown here is derived from an EMBL/GenBank/DDBJ whole genome shotgun (WGS) entry which is preliminary data.</text>
</comment>
<evidence type="ECO:0000256" key="1">
    <source>
        <dbReference type="SAM" id="MobiDB-lite"/>
    </source>
</evidence>
<keyword evidence="3" id="KW-1185">Reference proteome</keyword>
<reference evidence="2" key="1">
    <citation type="submission" date="2023-07" db="EMBL/GenBank/DDBJ databases">
        <title>Chromosome-level Genome Assembly of Striped Snakehead (Channa striata).</title>
        <authorList>
            <person name="Liu H."/>
        </authorList>
    </citation>
    <scope>NUCLEOTIDE SEQUENCE</scope>
    <source>
        <strain evidence="2">Gz</strain>
        <tissue evidence="2">Muscle</tissue>
    </source>
</reference>
<sequence>MSISSGNSSTFSHSESFPKPYTQPTQLSFSVAHSLRFMQGPPTTACILLLVVNGAEWGVVRRTASETVCSSQKGKLLGILRTPSSDPDLVFGMLKCFLRRILG</sequence>
<evidence type="ECO:0000313" key="2">
    <source>
        <dbReference type="EMBL" id="KAK2816963.1"/>
    </source>
</evidence>